<feature type="region of interest" description="Disordered" evidence="1">
    <location>
        <begin position="1"/>
        <end position="28"/>
    </location>
</feature>
<keyword evidence="3" id="KW-1185">Reference proteome</keyword>
<feature type="non-terminal residue" evidence="2">
    <location>
        <position position="49"/>
    </location>
</feature>
<feature type="non-terminal residue" evidence="2">
    <location>
        <position position="1"/>
    </location>
</feature>
<reference evidence="2" key="2">
    <citation type="submission" date="2023-05" db="EMBL/GenBank/DDBJ databases">
        <authorList>
            <person name="Fouks B."/>
        </authorList>
    </citation>
    <scope>NUCLEOTIDE SEQUENCE</scope>
    <source>
        <strain evidence="2">Stay&amp;Tobe</strain>
        <tissue evidence="2">Testes</tissue>
    </source>
</reference>
<name>A0AAD8ENB8_DIPPU</name>
<sequence>RQSRGKKRPKHVLPLKRKISRKPEEDSNLRDHSYCYKNIRKLKSSINRP</sequence>
<dbReference type="EMBL" id="JASPKZ010001779">
    <property type="protein sequence ID" value="KAJ9597115.1"/>
    <property type="molecule type" value="Genomic_DNA"/>
</dbReference>
<feature type="compositionally biased region" description="Basic residues" evidence="1">
    <location>
        <begin position="1"/>
        <end position="20"/>
    </location>
</feature>
<comment type="caution">
    <text evidence="2">The sequence shown here is derived from an EMBL/GenBank/DDBJ whole genome shotgun (WGS) entry which is preliminary data.</text>
</comment>
<reference evidence="2" key="1">
    <citation type="journal article" date="2023" name="IScience">
        <title>Live-bearing cockroach genome reveals convergent evolutionary mechanisms linked to viviparity in insects and beyond.</title>
        <authorList>
            <person name="Fouks B."/>
            <person name="Harrison M.C."/>
            <person name="Mikhailova A.A."/>
            <person name="Marchal E."/>
            <person name="English S."/>
            <person name="Carruthers M."/>
            <person name="Jennings E.C."/>
            <person name="Chiamaka E.L."/>
            <person name="Frigard R.A."/>
            <person name="Pippel M."/>
            <person name="Attardo G.M."/>
            <person name="Benoit J.B."/>
            <person name="Bornberg-Bauer E."/>
            <person name="Tobe S.S."/>
        </authorList>
    </citation>
    <scope>NUCLEOTIDE SEQUENCE</scope>
    <source>
        <strain evidence="2">Stay&amp;Tobe</strain>
    </source>
</reference>
<evidence type="ECO:0000313" key="3">
    <source>
        <dbReference type="Proteomes" id="UP001233999"/>
    </source>
</evidence>
<organism evidence="2 3">
    <name type="scientific">Diploptera punctata</name>
    <name type="common">Pacific beetle cockroach</name>
    <dbReference type="NCBI Taxonomy" id="6984"/>
    <lineage>
        <taxon>Eukaryota</taxon>
        <taxon>Metazoa</taxon>
        <taxon>Ecdysozoa</taxon>
        <taxon>Arthropoda</taxon>
        <taxon>Hexapoda</taxon>
        <taxon>Insecta</taxon>
        <taxon>Pterygota</taxon>
        <taxon>Neoptera</taxon>
        <taxon>Polyneoptera</taxon>
        <taxon>Dictyoptera</taxon>
        <taxon>Blattodea</taxon>
        <taxon>Blaberoidea</taxon>
        <taxon>Blaberidae</taxon>
        <taxon>Diplopterinae</taxon>
        <taxon>Diploptera</taxon>
    </lineage>
</organism>
<proteinExistence type="predicted"/>
<evidence type="ECO:0000313" key="2">
    <source>
        <dbReference type="EMBL" id="KAJ9597115.1"/>
    </source>
</evidence>
<dbReference type="Proteomes" id="UP001233999">
    <property type="component" value="Unassembled WGS sequence"/>
</dbReference>
<dbReference type="AlphaFoldDB" id="A0AAD8ENB8"/>
<evidence type="ECO:0000256" key="1">
    <source>
        <dbReference type="SAM" id="MobiDB-lite"/>
    </source>
</evidence>
<protein>
    <submittedName>
        <fullName evidence="2">Uncharacterized protein</fullName>
    </submittedName>
</protein>
<accession>A0AAD8ENB8</accession>
<gene>
    <name evidence="2" type="ORF">L9F63_026995</name>
</gene>